<evidence type="ECO:0000313" key="9">
    <source>
        <dbReference type="EMBL" id="KJD31092.1"/>
    </source>
</evidence>
<dbReference type="InterPro" id="IPR000070">
    <property type="entry name" value="Pectinesterase_cat"/>
</dbReference>
<dbReference type="Proteomes" id="UP000032361">
    <property type="component" value="Unassembled WGS sequence"/>
</dbReference>
<feature type="region of interest" description="Disordered" evidence="6">
    <location>
        <begin position="379"/>
        <end position="398"/>
    </location>
</feature>
<dbReference type="PROSITE" id="PS00503">
    <property type="entry name" value="PECTINESTERASE_2"/>
    <property type="match status" value="1"/>
</dbReference>
<evidence type="ECO:0000256" key="1">
    <source>
        <dbReference type="ARBA" id="ARBA00022723"/>
    </source>
</evidence>
<feature type="chain" id="PRO_5011118126" evidence="7">
    <location>
        <begin position="23"/>
        <end position="746"/>
    </location>
</feature>
<feature type="signal peptide" evidence="7">
    <location>
        <begin position="1"/>
        <end position="22"/>
    </location>
</feature>
<dbReference type="GO" id="GO:0046872">
    <property type="term" value="F:metal ion binding"/>
    <property type="evidence" value="ECO:0007669"/>
    <property type="project" value="UniProtKB-KW"/>
</dbReference>
<keyword evidence="2" id="KW-0378">Hydrolase</keyword>
<dbReference type="RefSeq" id="WP_044627692.1">
    <property type="nucleotide sequence ID" value="NZ_JTDV01000019.1"/>
</dbReference>
<keyword evidence="7" id="KW-0732">Signal</keyword>
<feature type="active site" evidence="5">
    <location>
        <position position="607"/>
    </location>
</feature>
<evidence type="ECO:0000256" key="7">
    <source>
        <dbReference type="SAM" id="SignalP"/>
    </source>
</evidence>
<dbReference type="AlphaFoldDB" id="A0A0D7VZQ6"/>
<evidence type="ECO:0000313" key="10">
    <source>
        <dbReference type="Proteomes" id="UP000032361"/>
    </source>
</evidence>
<evidence type="ECO:0000256" key="4">
    <source>
        <dbReference type="ARBA" id="ARBA00023180"/>
    </source>
</evidence>
<accession>A0A0D7VZQ6</accession>
<dbReference type="SUPFAM" id="SSF51126">
    <property type="entry name" value="Pectin lyase-like"/>
    <property type="match status" value="2"/>
</dbReference>
<dbReference type="EMBL" id="JTDV01000019">
    <property type="protein sequence ID" value="KJD31092.1"/>
    <property type="molecule type" value="Genomic_DNA"/>
</dbReference>
<dbReference type="Pfam" id="PF01095">
    <property type="entry name" value="Pectinesterase"/>
    <property type="match status" value="1"/>
</dbReference>
<evidence type="ECO:0000256" key="6">
    <source>
        <dbReference type="SAM" id="MobiDB-lite"/>
    </source>
</evidence>
<reference evidence="9 10" key="1">
    <citation type="journal article" date="2015" name="Antonie Van Leeuwenhoek">
        <title>Tamlana nanhaiensis sp. nov., isolated from surface seawater collected from the South China Sea.</title>
        <authorList>
            <person name="Liu X."/>
            <person name="Lai Q."/>
            <person name="Du Y."/>
            <person name="Li G."/>
            <person name="Sun F."/>
            <person name="Shao Z."/>
        </authorList>
    </citation>
    <scope>NUCLEOTIDE SEQUENCE [LARGE SCALE GENOMIC DNA]</scope>
    <source>
        <strain evidence="9 10">FHC16</strain>
    </source>
</reference>
<feature type="domain" description="Pectinesterase catalytic" evidence="8">
    <location>
        <begin position="453"/>
        <end position="739"/>
    </location>
</feature>
<dbReference type="InterPro" id="IPR033131">
    <property type="entry name" value="Pectinesterase_Asp_AS"/>
</dbReference>
<sequence>MTTFSKTILITVILFVCSHSYGQNLAFPTAEGFGKYASGGRGGLVYTVTNLNDDGEGSFRKGILKKGPRTIVFSVAGTIELKSKLDVNRGDLTILGQTAPGDGITLKNYPFTIKADNVIVRYFRFRMGDEANIEGDALGCRDAQNVIIDHCSISWGTDENASFYNNKNFTLQWCIISEALNRSVHSKGAHGYGGIWGGVNVSFHHNLLASNNSRNPRFSGSKTTENSENEFVDFRNNVIYNWGENNIYGGEKGTYNLVNNYFKSGPATTSSKLDRIVSPNKPYGKFYVNGNYVDGYPNITTNNWNGGVQCDNPLETKLNDPIFIEGNIETSDSKTAYKMVLKQAGASVARDKVDIRIIHAVEEGSASIKNGIIDSQKDVGGWPELKSSEAKTDTDNDGIPDDWETQNNLNPSANDSNLNSLNADYTNIELYANSLTKVLPQEKEINGEKFHFIIDAEGNGDFTTVQEAINAVPDFRKNETKFYIKNGVYKEKLVLPTSKTNITFVGEDKLKTIITHDDYAKKLNSFGEEMGTTGSTSFFIFGDNFKAKNITFENSAGTVGQAVAVRVDGDKAVFVNCRFLGNQDTLYLHGNDSRQYYKDCYIEGTVDFIFGWSTGYFENCEIYCKNKGYVTAASTNENTKFGFVFKDCKITGSAEEHSFYLGRPWRDYAKTVFINCDMGNLIKPEGWHNWGKPHAEVTTFYAEYKSTGAGASKKRVKWAKKITKKDLENFSIKNVLGGDDDWNSEF</sequence>
<evidence type="ECO:0000259" key="8">
    <source>
        <dbReference type="Pfam" id="PF01095"/>
    </source>
</evidence>
<keyword evidence="3" id="KW-0063">Aspartyl esterase</keyword>
<dbReference type="GO" id="GO:0042545">
    <property type="term" value="P:cell wall modification"/>
    <property type="evidence" value="ECO:0007669"/>
    <property type="project" value="InterPro"/>
</dbReference>
<protein>
    <submittedName>
        <fullName evidence="9">Pectin methylesterase</fullName>
    </submittedName>
</protein>
<proteinExistence type="predicted"/>
<gene>
    <name evidence="9" type="ORF">PK35_16575</name>
</gene>
<evidence type="ECO:0000256" key="2">
    <source>
        <dbReference type="ARBA" id="ARBA00022801"/>
    </source>
</evidence>
<evidence type="ECO:0000256" key="5">
    <source>
        <dbReference type="PROSITE-ProRule" id="PRU10040"/>
    </source>
</evidence>
<dbReference type="OrthoDB" id="8737820at2"/>
<organism evidence="9 10">
    <name type="scientific">Neotamlana nanhaiensis</name>
    <dbReference type="NCBI Taxonomy" id="1382798"/>
    <lineage>
        <taxon>Bacteria</taxon>
        <taxon>Pseudomonadati</taxon>
        <taxon>Bacteroidota</taxon>
        <taxon>Flavobacteriia</taxon>
        <taxon>Flavobacteriales</taxon>
        <taxon>Flavobacteriaceae</taxon>
        <taxon>Neotamlana</taxon>
    </lineage>
</organism>
<dbReference type="PATRIC" id="fig|1382798.3.peg.2321"/>
<dbReference type="STRING" id="1382798.PK35_16575"/>
<dbReference type="InterPro" id="IPR012334">
    <property type="entry name" value="Pectin_lyas_fold"/>
</dbReference>
<evidence type="ECO:0000256" key="3">
    <source>
        <dbReference type="ARBA" id="ARBA00023085"/>
    </source>
</evidence>
<keyword evidence="1" id="KW-0479">Metal-binding</keyword>
<dbReference type="Gene3D" id="2.160.20.10">
    <property type="entry name" value="Single-stranded right-handed beta-helix, Pectin lyase-like"/>
    <property type="match status" value="2"/>
</dbReference>
<dbReference type="FunFam" id="2.160.20.10:FF:000052">
    <property type="entry name" value="Pectinesterase"/>
    <property type="match status" value="1"/>
</dbReference>
<dbReference type="InterPro" id="IPR011050">
    <property type="entry name" value="Pectin_lyase_fold/virulence"/>
</dbReference>
<dbReference type="GO" id="GO:0030599">
    <property type="term" value="F:pectinesterase activity"/>
    <property type="evidence" value="ECO:0007669"/>
    <property type="project" value="InterPro"/>
</dbReference>
<keyword evidence="10" id="KW-1185">Reference proteome</keyword>
<comment type="caution">
    <text evidence="9">The sequence shown here is derived from an EMBL/GenBank/DDBJ whole genome shotgun (WGS) entry which is preliminary data.</text>
</comment>
<dbReference type="PANTHER" id="PTHR42970">
    <property type="entry name" value="PECTATE LYASE C-RELATED"/>
    <property type="match status" value="1"/>
</dbReference>
<name>A0A0D7VZQ6_9FLAO</name>
<dbReference type="PANTHER" id="PTHR42970:SF1">
    <property type="entry name" value="PECTATE LYASE C-RELATED"/>
    <property type="match status" value="1"/>
</dbReference>
<dbReference type="InterPro" id="IPR052063">
    <property type="entry name" value="Polysaccharide_Lyase_1"/>
</dbReference>
<keyword evidence="4" id="KW-0325">Glycoprotein</keyword>